<dbReference type="InterPro" id="IPR001320">
    <property type="entry name" value="Iontro_rcpt_C"/>
</dbReference>
<evidence type="ECO:0000259" key="6">
    <source>
        <dbReference type="SMART" id="SM00062"/>
    </source>
</evidence>
<dbReference type="InterPro" id="IPR001638">
    <property type="entry name" value="Solute-binding_3/MltF_N"/>
</dbReference>
<feature type="domain" description="Ionotropic glutamate receptor C-terminal" evidence="7">
    <location>
        <begin position="53"/>
        <end position="272"/>
    </location>
</feature>
<dbReference type="PROSITE" id="PS01039">
    <property type="entry name" value="SBP_BACTERIAL_3"/>
    <property type="match status" value="1"/>
</dbReference>
<reference evidence="8 9" key="1">
    <citation type="submission" date="2021-03" db="EMBL/GenBank/DDBJ databases">
        <title>Sequencing the genomes of 1000 actinobacteria strains.</title>
        <authorList>
            <person name="Klenk H.-P."/>
        </authorList>
    </citation>
    <scope>NUCLEOTIDE SEQUENCE [LARGE SCALE GENOMIC DNA]</scope>
    <source>
        <strain evidence="8 9">DSM 46670</strain>
    </source>
</reference>
<dbReference type="Proteomes" id="UP001519332">
    <property type="component" value="Unassembled WGS sequence"/>
</dbReference>
<proteinExistence type="inferred from homology"/>
<evidence type="ECO:0000256" key="3">
    <source>
        <dbReference type="ARBA" id="ARBA00022729"/>
    </source>
</evidence>
<organism evidence="8 9">
    <name type="scientific">Kibdelosporangium banguiense</name>
    <dbReference type="NCBI Taxonomy" id="1365924"/>
    <lineage>
        <taxon>Bacteria</taxon>
        <taxon>Bacillati</taxon>
        <taxon>Actinomycetota</taxon>
        <taxon>Actinomycetes</taxon>
        <taxon>Pseudonocardiales</taxon>
        <taxon>Pseudonocardiaceae</taxon>
        <taxon>Kibdelosporangium</taxon>
    </lineage>
</organism>
<evidence type="ECO:0000256" key="4">
    <source>
        <dbReference type="RuleBase" id="RU003744"/>
    </source>
</evidence>
<dbReference type="SMART" id="SM00079">
    <property type="entry name" value="PBPe"/>
    <property type="match status" value="1"/>
</dbReference>
<dbReference type="PANTHER" id="PTHR35936:SF17">
    <property type="entry name" value="ARGININE-BINDING EXTRACELLULAR PROTEIN ARTP"/>
    <property type="match status" value="1"/>
</dbReference>
<comment type="similarity">
    <text evidence="2 4">Belongs to the bacterial solute-binding protein 3 family.</text>
</comment>
<evidence type="ECO:0000313" key="9">
    <source>
        <dbReference type="Proteomes" id="UP001519332"/>
    </source>
</evidence>
<name>A0ABS4TC04_9PSEU</name>
<dbReference type="InterPro" id="IPR018313">
    <property type="entry name" value="SBP_3_CS"/>
</dbReference>
<comment type="caution">
    <text evidence="8">The sequence shown here is derived from an EMBL/GenBank/DDBJ whole genome shotgun (WGS) entry which is preliminary data.</text>
</comment>
<feature type="signal peptide" evidence="5">
    <location>
        <begin position="1"/>
        <end position="23"/>
    </location>
</feature>
<feature type="domain" description="Solute-binding protein family 3/N-terminal" evidence="6">
    <location>
        <begin position="53"/>
        <end position="273"/>
    </location>
</feature>
<keyword evidence="9" id="KW-1185">Reference proteome</keyword>
<dbReference type="CDD" id="cd13624">
    <property type="entry name" value="PBP2_Arg_Lys_His"/>
    <property type="match status" value="1"/>
</dbReference>
<evidence type="ECO:0000259" key="7">
    <source>
        <dbReference type="SMART" id="SM00079"/>
    </source>
</evidence>
<dbReference type="Gene3D" id="3.40.190.10">
    <property type="entry name" value="Periplasmic binding protein-like II"/>
    <property type="match status" value="2"/>
</dbReference>
<dbReference type="RefSeq" id="WP_209637148.1">
    <property type="nucleotide sequence ID" value="NZ_JAGINW010000001.1"/>
</dbReference>
<dbReference type="PANTHER" id="PTHR35936">
    <property type="entry name" value="MEMBRANE-BOUND LYTIC MUREIN TRANSGLYCOSYLASE F"/>
    <property type="match status" value="1"/>
</dbReference>
<dbReference type="Pfam" id="PF00497">
    <property type="entry name" value="SBP_bac_3"/>
    <property type="match status" value="1"/>
</dbReference>
<sequence length="276" mass="29333">MARRPTLKVLALLPALALGLATAGCAEKIDSGAPAGGSTSGGASAVQLIESGKLKVCTHLPYKPFQFSEGGKTVGFDVDLVDLIAKDLGATQEIVDTPFEGSQSGEDLNTRKCDLVAAGMTITDVRKKNLDFTDPYFEATQVLMVKKGGPKTLADLKGKKLGVQQATTGEEYATKNKDANGYDTVQFEDLALELTAVKTGQIDAAINDNGVILDFVKDNPDTEVTAQFQTGEQYGFGIRKGNAALLAKANEVLAKAKSSGEYDKVYEKWFGKKPTK</sequence>
<dbReference type="SUPFAM" id="SSF53850">
    <property type="entry name" value="Periplasmic binding protein-like II"/>
    <property type="match status" value="1"/>
</dbReference>
<gene>
    <name evidence="8" type="ORF">JOF56_002348</name>
</gene>
<keyword evidence="3 5" id="KW-0732">Signal</keyword>
<evidence type="ECO:0000313" key="8">
    <source>
        <dbReference type="EMBL" id="MBP2321963.1"/>
    </source>
</evidence>
<evidence type="ECO:0000256" key="2">
    <source>
        <dbReference type="ARBA" id="ARBA00010333"/>
    </source>
</evidence>
<comment type="subcellular location">
    <subcellularLocation>
        <location evidence="1">Cell envelope</location>
    </subcellularLocation>
</comment>
<evidence type="ECO:0000256" key="1">
    <source>
        <dbReference type="ARBA" id="ARBA00004196"/>
    </source>
</evidence>
<evidence type="ECO:0000256" key="5">
    <source>
        <dbReference type="SAM" id="SignalP"/>
    </source>
</evidence>
<feature type="chain" id="PRO_5046464664" evidence="5">
    <location>
        <begin position="24"/>
        <end position="276"/>
    </location>
</feature>
<dbReference type="SMART" id="SM00062">
    <property type="entry name" value="PBPb"/>
    <property type="match status" value="1"/>
</dbReference>
<dbReference type="PROSITE" id="PS51257">
    <property type="entry name" value="PROKAR_LIPOPROTEIN"/>
    <property type="match status" value="1"/>
</dbReference>
<dbReference type="EMBL" id="JAGINW010000001">
    <property type="protein sequence ID" value="MBP2321963.1"/>
    <property type="molecule type" value="Genomic_DNA"/>
</dbReference>
<protein>
    <submittedName>
        <fullName evidence="8">Polar amino acid transport system substrate-binding protein</fullName>
    </submittedName>
</protein>
<accession>A0ABS4TC04</accession>